<dbReference type="Proteomes" id="UP001175226">
    <property type="component" value="Unassembled WGS sequence"/>
</dbReference>
<keyword evidence="1" id="KW-0812">Transmembrane</keyword>
<evidence type="ECO:0000313" key="3">
    <source>
        <dbReference type="Proteomes" id="UP001175226"/>
    </source>
</evidence>
<evidence type="ECO:0000313" key="2">
    <source>
        <dbReference type="EMBL" id="KAK0431950.1"/>
    </source>
</evidence>
<name>A0AA39IWT6_9AGAR</name>
<protein>
    <submittedName>
        <fullName evidence="2">Uncharacterized protein</fullName>
    </submittedName>
</protein>
<accession>A0AA39IWT6</accession>
<organism evidence="2 3">
    <name type="scientific">Armillaria borealis</name>
    <dbReference type="NCBI Taxonomy" id="47425"/>
    <lineage>
        <taxon>Eukaryota</taxon>
        <taxon>Fungi</taxon>
        <taxon>Dikarya</taxon>
        <taxon>Basidiomycota</taxon>
        <taxon>Agaricomycotina</taxon>
        <taxon>Agaricomycetes</taxon>
        <taxon>Agaricomycetidae</taxon>
        <taxon>Agaricales</taxon>
        <taxon>Marasmiineae</taxon>
        <taxon>Physalacriaceae</taxon>
        <taxon>Armillaria</taxon>
    </lineage>
</organism>
<dbReference type="AlphaFoldDB" id="A0AA39IWT6"/>
<comment type="caution">
    <text evidence="2">The sequence shown here is derived from an EMBL/GenBank/DDBJ whole genome shotgun (WGS) entry which is preliminary data.</text>
</comment>
<keyword evidence="3" id="KW-1185">Reference proteome</keyword>
<sequence>MPFEGSFYLFSLCFTAGTFVFSSWNGATILGVSTNSRRSSRLCAARRVYRRTIFTISLFATIDGHWTWLLFPRRRSDFRRHLVQGNTNALISVMVPSISPIAMQGPSE</sequence>
<dbReference type="EMBL" id="JAUEPT010000103">
    <property type="protein sequence ID" value="KAK0431950.1"/>
    <property type="molecule type" value="Genomic_DNA"/>
</dbReference>
<proteinExistence type="predicted"/>
<feature type="transmembrane region" description="Helical" evidence="1">
    <location>
        <begin position="53"/>
        <end position="71"/>
    </location>
</feature>
<reference evidence="2" key="1">
    <citation type="submission" date="2023-06" db="EMBL/GenBank/DDBJ databases">
        <authorList>
            <consortium name="Lawrence Berkeley National Laboratory"/>
            <person name="Ahrendt S."/>
            <person name="Sahu N."/>
            <person name="Indic B."/>
            <person name="Wong-Bajracharya J."/>
            <person name="Merenyi Z."/>
            <person name="Ke H.-M."/>
            <person name="Monk M."/>
            <person name="Kocsube S."/>
            <person name="Drula E."/>
            <person name="Lipzen A."/>
            <person name="Balint B."/>
            <person name="Henrissat B."/>
            <person name="Andreopoulos B."/>
            <person name="Martin F.M."/>
            <person name="Harder C.B."/>
            <person name="Rigling D."/>
            <person name="Ford K.L."/>
            <person name="Foster G.D."/>
            <person name="Pangilinan J."/>
            <person name="Papanicolaou A."/>
            <person name="Barry K."/>
            <person name="LaButti K."/>
            <person name="Viragh M."/>
            <person name="Koriabine M."/>
            <person name="Yan M."/>
            <person name="Riley R."/>
            <person name="Champramary S."/>
            <person name="Plett K.L."/>
            <person name="Tsai I.J."/>
            <person name="Slot J."/>
            <person name="Sipos G."/>
            <person name="Plett J."/>
            <person name="Nagy L.G."/>
            <person name="Grigoriev I.V."/>
        </authorList>
    </citation>
    <scope>NUCLEOTIDE SEQUENCE</scope>
    <source>
        <strain evidence="2">FPL87.14</strain>
    </source>
</reference>
<feature type="transmembrane region" description="Helical" evidence="1">
    <location>
        <begin position="6"/>
        <end position="32"/>
    </location>
</feature>
<gene>
    <name evidence="2" type="ORF">EV421DRAFT_126688</name>
</gene>
<keyword evidence="1" id="KW-0472">Membrane</keyword>
<keyword evidence="1" id="KW-1133">Transmembrane helix</keyword>
<evidence type="ECO:0000256" key="1">
    <source>
        <dbReference type="SAM" id="Phobius"/>
    </source>
</evidence>